<feature type="domain" description="Peptidase M24" evidence="4">
    <location>
        <begin position="430"/>
        <end position="657"/>
    </location>
</feature>
<dbReference type="GeneID" id="111126074"/>
<evidence type="ECO:0000259" key="4">
    <source>
        <dbReference type="Pfam" id="PF00557"/>
    </source>
</evidence>
<proteinExistence type="predicted"/>
<dbReference type="PANTHER" id="PTHR43763">
    <property type="entry name" value="XAA-PRO AMINOPEPTIDASE 1"/>
    <property type="match status" value="1"/>
</dbReference>
<evidence type="ECO:0000313" key="8">
    <source>
        <dbReference type="RefSeq" id="XP_022326175.1"/>
    </source>
</evidence>
<dbReference type="AlphaFoldDB" id="A0A8B8DEQ0"/>
<evidence type="ECO:0000256" key="2">
    <source>
        <dbReference type="ARBA" id="ARBA00022801"/>
    </source>
</evidence>
<dbReference type="Pfam" id="PF00557">
    <property type="entry name" value="Peptidase_M24"/>
    <property type="match status" value="1"/>
</dbReference>
<dbReference type="InterPro" id="IPR000994">
    <property type="entry name" value="Pept_M24"/>
</dbReference>
<feature type="chain" id="PRO_5034875077" evidence="3">
    <location>
        <begin position="21"/>
        <end position="732"/>
    </location>
</feature>
<evidence type="ECO:0000313" key="7">
    <source>
        <dbReference type="Proteomes" id="UP000694844"/>
    </source>
</evidence>
<dbReference type="SUPFAM" id="SSF53092">
    <property type="entry name" value="Creatinase/prolidase N-terminal domain"/>
    <property type="match status" value="1"/>
</dbReference>
<dbReference type="InterPro" id="IPR029149">
    <property type="entry name" value="Creatin/AminoP/Spt16_N"/>
</dbReference>
<dbReference type="SUPFAM" id="SSF55920">
    <property type="entry name" value="Creatinase/aminopeptidase"/>
    <property type="match status" value="1"/>
</dbReference>
<dbReference type="Gene3D" id="3.40.350.10">
    <property type="entry name" value="Creatinase/prolidase N-terminal domain"/>
    <property type="match status" value="2"/>
</dbReference>
<dbReference type="Proteomes" id="UP000694844">
    <property type="component" value="Chromosome 3"/>
</dbReference>
<keyword evidence="7" id="KW-1185">Reference proteome</keyword>
<protein>
    <submittedName>
        <fullName evidence="8">Probable Xaa-Pro aminopeptidase P</fullName>
    </submittedName>
</protein>
<dbReference type="PANTHER" id="PTHR43763:SF6">
    <property type="entry name" value="XAA-PRO AMINOPEPTIDASE 1"/>
    <property type="match status" value="1"/>
</dbReference>
<dbReference type="GO" id="GO:0005737">
    <property type="term" value="C:cytoplasm"/>
    <property type="evidence" value="ECO:0007669"/>
    <property type="project" value="UniProtKB-ARBA"/>
</dbReference>
<keyword evidence="8" id="KW-0031">Aminopeptidase</keyword>
<feature type="domain" description="Peptidase M24 C-terminal" evidence="6">
    <location>
        <begin position="665"/>
        <end position="726"/>
    </location>
</feature>
<name>A0A8B8DEQ0_CRAVI</name>
<dbReference type="KEGG" id="cvn:111126074"/>
<dbReference type="InterPro" id="IPR032416">
    <property type="entry name" value="Peptidase_M24_C"/>
</dbReference>
<reference evidence="8" key="1">
    <citation type="submission" date="2025-08" db="UniProtKB">
        <authorList>
            <consortium name="RefSeq"/>
        </authorList>
    </citation>
    <scope>IDENTIFICATION</scope>
    <source>
        <tissue evidence="8">Whole sample</tissue>
    </source>
</reference>
<evidence type="ECO:0000256" key="3">
    <source>
        <dbReference type="SAM" id="SignalP"/>
    </source>
</evidence>
<dbReference type="GO" id="GO:0046872">
    <property type="term" value="F:metal ion binding"/>
    <property type="evidence" value="ECO:0007669"/>
    <property type="project" value="UniProtKB-KW"/>
</dbReference>
<dbReference type="RefSeq" id="XP_022326175.1">
    <property type="nucleotide sequence ID" value="XM_022470467.1"/>
</dbReference>
<dbReference type="InterPro" id="IPR050422">
    <property type="entry name" value="X-Pro_aminopeptidase_P"/>
</dbReference>
<dbReference type="InterPro" id="IPR036005">
    <property type="entry name" value="Creatinase/aminopeptidase-like"/>
</dbReference>
<dbReference type="Pfam" id="PF16188">
    <property type="entry name" value="Peptidase_M24_C"/>
    <property type="match status" value="1"/>
</dbReference>
<dbReference type="InterPro" id="IPR000587">
    <property type="entry name" value="Creatinase_N"/>
</dbReference>
<evidence type="ECO:0000256" key="1">
    <source>
        <dbReference type="ARBA" id="ARBA00022723"/>
    </source>
</evidence>
<keyword evidence="8" id="KW-0645">Protease</keyword>
<gene>
    <name evidence="8" type="primary">LOC111126074</name>
</gene>
<feature type="signal peptide" evidence="3">
    <location>
        <begin position="1"/>
        <end position="20"/>
    </location>
</feature>
<keyword evidence="1" id="KW-0479">Metal-binding</keyword>
<feature type="domain" description="Creatinase N-terminal" evidence="5">
    <location>
        <begin position="55"/>
        <end position="186"/>
    </location>
</feature>
<dbReference type="Gene3D" id="3.90.230.10">
    <property type="entry name" value="Creatinase/methionine aminopeptidase superfamily"/>
    <property type="match status" value="1"/>
</dbReference>
<sequence length="732" mass="84424">MYRIDYVVLFVSFLISITGGRKYTAEENYINDFIPKESFYVKEGSCHGDQPRLKRLEEVRTLMKQNEIDAYIICNVNENLGKLKPYDRRLESISGFSGRVGTAVITLEKAALWTDGRTFQSAIDDVDCGWTVYRKGGTYTVSLIDWLYDNEEDVTSVGACPYLMSSVWWNNFKSVFEEKNTKFVPLYTDFVDEVWVDERPSMPSSSMYIQPIQFAGETWQSKIGRTLQTMQEKNADVLVLTNLDEIAWLFNLRARDFPFDPYFVSFCSVNARTGMISLYVVNAVERLTKVLTDSNGLKMYEFLNTSVTGECVSQGCTTKNTKYTEGNTDTCDESQKKITRTETSLLCVEVKEYDPVKFKKDVGKASRDKRVRKVWVPWSCNQAIAEEIPEVKFIMEHTPPMIFKAVKNEAELEGMKNSTLRDSVFLSTYFARLEERMKNGETLITKDLENEIQRLRKEELYNKGPSGVSLLGVGPQTQYLFPKITDDVITEKDVFLFDMGAQYLDGTTDIARCFVYGTPTERQKEIYTRLLMTQINLAMKRFPANTIGRDLDSDDVRQPLREIGIHFPHEIGHMLAAHGAIVEGPALISNVTEDWRSDVPREKDIFRCRTCKKPQIIQQMPNWSDFLLQEGMVFSNEPSFYGKGEFGMRLENTMMITRGNCDIPCLVFEQLVFLPYESKLIRPDLLTTDHKSWLKDYYRLIEERVTPGLLARNDTRALQWLKIRTSAEFLWN</sequence>
<dbReference type="OrthoDB" id="9995434at2759"/>
<evidence type="ECO:0000259" key="5">
    <source>
        <dbReference type="Pfam" id="PF01321"/>
    </source>
</evidence>
<organism evidence="7 8">
    <name type="scientific">Crassostrea virginica</name>
    <name type="common">Eastern oyster</name>
    <dbReference type="NCBI Taxonomy" id="6565"/>
    <lineage>
        <taxon>Eukaryota</taxon>
        <taxon>Metazoa</taxon>
        <taxon>Spiralia</taxon>
        <taxon>Lophotrochozoa</taxon>
        <taxon>Mollusca</taxon>
        <taxon>Bivalvia</taxon>
        <taxon>Autobranchia</taxon>
        <taxon>Pteriomorphia</taxon>
        <taxon>Ostreida</taxon>
        <taxon>Ostreoidea</taxon>
        <taxon>Ostreidae</taxon>
        <taxon>Crassostrea</taxon>
    </lineage>
</organism>
<dbReference type="Pfam" id="PF16189">
    <property type="entry name" value="Creatinase_N_2"/>
    <property type="match status" value="1"/>
</dbReference>
<evidence type="ECO:0000259" key="6">
    <source>
        <dbReference type="Pfam" id="PF16188"/>
    </source>
</evidence>
<dbReference type="Pfam" id="PF01321">
    <property type="entry name" value="Creatinase_N"/>
    <property type="match status" value="1"/>
</dbReference>
<keyword evidence="3" id="KW-0732">Signal</keyword>
<accession>A0A8B8DEQ0</accession>
<dbReference type="GO" id="GO:0004177">
    <property type="term" value="F:aminopeptidase activity"/>
    <property type="evidence" value="ECO:0007669"/>
    <property type="project" value="UniProtKB-KW"/>
</dbReference>
<keyword evidence="2" id="KW-0378">Hydrolase</keyword>